<evidence type="ECO:0000313" key="2">
    <source>
        <dbReference type="Proteomes" id="UP000656813"/>
    </source>
</evidence>
<dbReference type="Proteomes" id="UP000656813">
    <property type="component" value="Unassembled WGS sequence"/>
</dbReference>
<protein>
    <submittedName>
        <fullName evidence="1">Uncharacterized protein</fullName>
    </submittedName>
</protein>
<dbReference type="AlphaFoldDB" id="A0A8J2ZW31"/>
<organism evidence="1 2">
    <name type="scientific">Pullulanibacillus pueri</name>
    <dbReference type="NCBI Taxonomy" id="1437324"/>
    <lineage>
        <taxon>Bacteria</taxon>
        <taxon>Bacillati</taxon>
        <taxon>Bacillota</taxon>
        <taxon>Bacilli</taxon>
        <taxon>Bacillales</taxon>
        <taxon>Sporolactobacillaceae</taxon>
        <taxon>Pullulanibacillus</taxon>
    </lineage>
</organism>
<reference evidence="1" key="1">
    <citation type="journal article" date="2014" name="Int. J. Syst. Evol. Microbiol.">
        <title>Complete genome sequence of Corynebacterium casei LMG S-19264T (=DSM 44701T), isolated from a smear-ripened cheese.</title>
        <authorList>
            <consortium name="US DOE Joint Genome Institute (JGI-PGF)"/>
            <person name="Walter F."/>
            <person name="Albersmeier A."/>
            <person name="Kalinowski J."/>
            <person name="Ruckert C."/>
        </authorList>
    </citation>
    <scope>NUCLEOTIDE SEQUENCE</scope>
    <source>
        <strain evidence="1">CGMCC 1.12777</strain>
    </source>
</reference>
<accession>A0A8J2ZW31</accession>
<dbReference type="EMBL" id="BMFV01000011">
    <property type="protein sequence ID" value="GGH80666.1"/>
    <property type="molecule type" value="Genomic_DNA"/>
</dbReference>
<comment type="caution">
    <text evidence="1">The sequence shown here is derived from an EMBL/GenBank/DDBJ whole genome shotgun (WGS) entry which is preliminary data.</text>
</comment>
<keyword evidence="2" id="KW-1185">Reference proteome</keyword>
<evidence type="ECO:0000313" key="1">
    <source>
        <dbReference type="EMBL" id="GGH80666.1"/>
    </source>
</evidence>
<proteinExistence type="predicted"/>
<name>A0A8J2ZW31_9BACL</name>
<sequence>MPHDVGKNGVVTGRDAFSRSSLVASANLGMVYLCVPKYLGYKSPVPVYRSDNLPSVGSIRRLQ</sequence>
<gene>
    <name evidence="1" type="ORF">GCM10007096_17410</name>
</gene>
<reference evidence="1" key="2">
    <citation type="submission" date="2020-09" db="EMBL/GenBank/DDBJ databases">
        <authorList>
            <person name="Sun Q."/>
            <person name="Zhou Y."/>
        </authorList>
    </citation>
    <scope>NUCLEOTIDE SEQUENCE</scope>
    <source>
        <strain evidence="1">CGMCC 1.12777</strain>
    </source>
</reference>